<evidence type="ECO:0000256" key="2">
    <source>
        <dbReference type="ARBA" id="ARBA00022692"/>
    </source>
</evidence>
<keyword evidence="2 5" id="KW-0812">Transmembrane</keyword>
<sequence length="394" mass="46257">MLLETVIPIILILGTASNVVNFYVFTRPVLNGLTTFRFLAYLSMIDFCYLIVGLPHILSNVYFNYDFRDHSNLVCSLHSFFTYYLSHLSSNILAGVGVFRCVTLTSLRPMKPNSYLKANRSTTNLENKFSRRFSASPSFEIVESKGPRKSFLRTFIADYGSADKVVLAMMLVIFLFDFHFLIWMRLSKMDYSLIYHNASNMSEKFIKCYPSPKIQPIYSEFYTKAYHWIDLFLYSYIPFTIMIICTVLIIYRLFQINKKLNLPSPRPKQTKSGIYFPKVETKSEKDLDEVNTGDNKTRYKVIKKSFKIKDIAKKRTKKNNQIYKLLLTLNICFFVFVTPLVLSNTLGLLDYLRDTRILVFEVVYILAYLNHSMNFLFYLLSCEIYRNIIFEFFQ</sequence>
<keyword evidence="4 5" id="KW-0472">Membrane</keyword>
<dbReference type="InterPro" id="IPR000276">
    <property type="entry name" value="GPCR_Rhodpsn"/>
</dbReference>
<evidence type="ECO:0000313" key="8">
    <source>
        <dbReference type="Proteomes" id="UP000276133"/>
    </source>
</evidence>
<dbReference type="InterPro" id="IPR017452">
    <property type="entry name" value="GPCR_Rhodpsn_7TM"/>
</dbReference>
<protein>
    <submittedName>
        <fullName evidence="7">FMRFamide receptor-like</fullName>
    </submittedName>
</protein>
<feature type="transmembrane region" description="Helical" evidence="5">
    <location>
        <begin position="362"/>
        <end position="380"/>
    </location>
</feature>
<keyword evidence="8" id="KW-1185">Reference proteome</keyword>
<evidence type="ECO:0000256" key="3">
    <source>
        <dbReference type="ARBA" id="ARBA00022989"/>
    </source>
</evidence>
<evidence type="ECO:0000256" key="4">
    <source>
        <dbReference type="ARBA" id="ARBA00023136"/>
    </source>
</evidence>
<feature type="transmembrane region" description="Helical" evidence="5">
    <location>
        <begin position="322"/>
        <end position="342"/>
    </location>
</feature>
<reference evidence="7 8" key="1">
    <citation type="journal article" date="2018" name="Sci. Rep.">
        <title>Genomic signatures of local adaptation to the degree of environmental predictability in rotifers.</title>
        <authorList>
            <person name="Franch-Gras L."/>
            <person name="Hahn C."/>
            <person name="Garcia-Roger E.M."/>
            <person name="Carmona M.J."/>
            <person name="Serra M."/>
            <person name="Gomez A."/>
        </authorList>
    </citation>
    <scope>NUCLEOTIDE SEQUENCE [LARGE SCALE GENOMIC DNA]</scope>
    <source>
        <strain evidence="7">HYR1</strain>
    </source>
</reference>
<evidence type="ECO:0000259" key="6">
    <source>
        <dbReference type="PROSITE" id="PS50262"/>
    </source>
</evidence>
<evidence type="ECO:0000256" key="1">
    <source>
        <dbReference type="ARBA" id="ARBA00004370"/>
    </source>
</evidence>
<proteinExistence type="predicted"/>
<dbReference type="InterPro" id="IPR052954">
    <property type="entry name" value="GPCR-Ligand_Int"/>
</dbReference>
<dbReference type="SUPFAM" id="SSF81321">
    <property type="entry name" value="Family A G protein-coupled receptor-like"/>
    <property type="match status" value="1"/>
</dbReference>
<dbReference type="PANTHER" id="PTHR46641">
    <property type="entry name" value="FMRFAMIDE RECEPTOR-RELATED"/>
    <property type="match status" value="1"/>
</dbReference>
<name>A0A3M7QBB6_BRAPC</name>
<dbReference type="EMBL" id="REGN01006659">
    <property type="protein sequence ID" value="RNA08690.1"/>
    <property type="molecule type" value="Genomic_DNA"/>
</dbReference>
<dbReference type="PROSITE" id="PS50262">
    <property type="entry name" value="G_PROTEIN_RECEP_F1_2"/>
    <property type="match status" value="1"/>
</dbReference>
<feature type="transmembrane region" description="Helical" evidence="5">
    <location>
        <begin position="231"/>
        <end position="254"/>
    </location>
</feature>
<evidence type="ECO:0000313" key="7">
    <source>
        <dbReference type="EMBL" id="RNA08690.1"/>
    </source>
</evidence>
<keyword evidence="3 5" id="KW-1133">Transmembrane helix</keyword>
<keyword evidence="7" id="KW-0675">Receptor</keyword>
<feature type="transmembrane region" description="Helical" evidence="5">
    <location>
        <begin position="83"/>
        <end position="107"/>
    </location>
</feature>
<accession>A0A3M7QBB6</accession>
<feature type="transmembrane region" description="Helical" evidence="5">
    <location>
        <begin position="6"/>
        <end position="26"/>
    </location>
</feature>
<feature type="transmembrane region" description="Helical" evidence="5">
    <location>
        <begin position="165"/>
        <end position="184"/>
    </location>
</feature>
<dbReference type="GO" id="GO:0016020">
    <property type="term" value="C:membrane"/>
    <property type="evidence" value="ECO:0007669"/>
    <property type="project" value="UniProtKB-SubCell"/>
</dbReference>
<evidence type="ECO:0000256" key="5">
    <source>
        <dbReference type="SAM" id="Phobius"/>
    </source>
</evidence>
<dbReference type="OrthoDB" id="10380750at2759"/>
<organism evidence="7 8">
    <name type="scientific">Brachionus plicatilis</name>
    <name type="common">Marine rotifer</name>
    <name type="synonym">Brachionus muelleri</name>
    <dbReference type="NCBI Taxonomy" id="10195"/>
    <lineage>
        <taxon>Eukaryota</taxon>
        <taxon>Metazoa</taxon>
        <taxon>Spiralia</taxon>
        <taxon>Gnathifera</taxon>
        <taxon>Rotifera</taxon>
        <taxon>Eurotatoria</taxon>
        <taxon>Monogononta</taxon>
        <taxon>Pseudotrocha</taxon>
        <taxon>Ploima</taxon>
        <taxon>Brachionidae</taxon>
        <taxon>Brachionus</taxon>
    </lineage>
</organism>
<dbReference type="Proteomes" id="UP000276133">
    <property type="component" value="Unassembled WGS sequence"/>
</dbReference>
<dbReference type="AlphaFoldDB" id="A0A3M7QBB6"/>
<dbReference type="Pfam" id="PF00001">
    <property type="entry name" value="7tm_1"/>
    <property type="match status" value="1"/>
</dbReference>
<feature type="transmembrane region" description="Helical" evidence="5">
    <location>
        <begin position="38"/>
        <end position="63"/>
    </location>
</feature>
<comment type="caution">
    <text evidence="7">The sequence shown here is derived from an EMBL/GenBank/DDBJ whole genome shotgun (WGS) entry which is preliminary data.</text>
</comment>
<dbReference type="Gene3D" id="1.20.1070.10">
    <property type="entry name" value="Rhodopsin 7-helix transmembrane proteins"/>
    <property type="match status" value="1"/>
</dbReference>
<dbReference type="GO" id="GO:0004930">
    <property type="term" value="F:G protein-coupled receptor activity"/>
    <property type="evidence" value="ECO:0007669"/>
    <property type="project" value="InterPro"/>
</dbReference>
<comment type="subcellular location">
    <subcellularLocation>
        <location evidence="1">Membrane</location>
    </subcellularLocation>
</comment>
<gene>
    <name evidence="7" type="ORF">BpHYR1_041140</name>
</gene>
<feature type="domain" description="G-protein coupled receptors family 1 profile" evidence="6">
    <location>
        <begin position="17"/>
        <end position="378"/>
    </location>
</feature>